<dbReference type="AlphaFoldDB" id="A0A9X1UX45"/>
<dbReference type="PANTHER" id="PTHR30026:SF20">
    <property type="entry name" value="OUTER MEMBRANE PROTEIN TOLC"/>
    <property type="match status" value="1"/>
</dbReference>
<evidence type="ECO:0000256" key="1">
    <source>
        <dbReference type="ARBA" id="ARBA00004442"/>
    </source>
</evidence>
<dbReference type="Gene3D" id="1.20.1600.10">
    <property type="entry name" value="Outer membrane efflux proteins (OEP)"/>
    <property type="match status" value="1"/>
</dbReference>
<comment type="similarity">
    <text evidence="2">Belongs to the outer membrane factor (OMF) (TC 1.B.17) family.</text>
</comment>
<dbReference type="RefSeq" id="WP_240098663.1">
    <property type="nucleotide sequence ID" value="NZ_JAJSON010000020.1"/>
</dbReference>
<gene>
    <name evidence="9" type="ORF">LU635_09885</name>
</gene>
<dbReference type="GO" id="GO:1990281">
    <property type="term" value="C:efflux pump complex"/>
    <property type="evidence" value="ECO:0007669"/>
    <property type="project" value="TreeGrafter"/>
</dbReference>
<dbReference type="Pfam" id="PF02321">
    <property type="entry name" value="OEP"/>
    <property type="match status" value="2"/>
</dbReference>
<feature type="chain" id="PRO_5040859464" evidence="8">
    <location>
        <begin position="23"/>
        <end position="444"/>
    </location>
</feature>
<dbReference type="Proteomes" id="UP001139344">
    <property type="component" value="Unassembled WGS sequence"/>
</dbReference>
<keyword evidence="8" id="KW-0732">Signal</keyword>
<organism evidence="9 10">
    <name type="scientific">Christiangramia crocea</name>
    <dbReference type="NCBI Taxonomy" id="2904124"/>
    <lineage>
        <taxon>Bacteria</taxon>
        <taxon>Pseudomonadati</taxon>
        <taxon>Bacteroidota</taxon>
        <taxon>Flavobacteriia</taxon>
        <taxon>Flavobacteriales</taxon>
        <taxon>Flavobacteriaceae</taxon>
        <taxon>Christiangramia</taxon>
    </lineage>
</organism>
<dbReference type="EMBL" id="JAJSON010000020">
    <property type="protein sequence ID" value="MCG9971945.1"/>
    <property type="molecule type" value="Genomic_DNA"/>
</dbReference>
<comment type="subcellular location">
    <subcellularLocation>
        <location evidence="1">Cell outer membrane</location>
    </subcellularLocation>
</comment>
<dbReference type="GO" id="GO:0015562">
    <property type="term" value="F:efflux transmembrane transporter activity"/>
    <property type="evidence" value="ECO:0007669"/>
    <property type="project" value="InterPro"/>
</dbReference>
<sequence>MKVLHSLIILVFSLFYSCPSWSQQPVLTKDEVIARALEENFGIRLARNDVEIAENNQSIWNSGYLPSLSGIAGANYDINDRLTEPDGREVVDQQDIENTRYNASINLDYTLFDGLGRLYNYQSLKEQYDLSQLQARETIENTILQIMSVYYEVARLSENIGVLEESLEISQNRVTRAKYQFQYGQANNLVVLNARVDVNNDSIALIEAEQLFRNTKRDLNVLLNRDVNANEFQVDTTVSFISELELESFVDQAELNNVSLLQIEKDLEISDYDIKISKSGYLPTLGLTGSYGWNRNQSAATAFFPGSTTTTDGLAAGLSLRWDIFDGGRTSVQVKNSKIRYQNQEIIKSRLISEVSRDIANALGNYRNKLYILNVQQENVETNLDNFNRSEEQYKLGRITSIEFRQAQINLLDARTSLNLAKYDAKLAELQVLQLTGQLLNVEL</sequence>
<evidence type="ECO:0000313" key="10">
    <source>
        <dbReference type="Proteomes" id="UP001139344"/>
    </source>
</evidence>
<protein>
    <submittedName>
        <fullName evidence="9">TolC family protein</fullName>
    </submittedName>
</protein>
<dbReference type="GO" id="GO:0015288">
    <property type="term" value="F:porin activity"/>
    <property type="evidence" value="ECO:0007669"/>
    <property type="project" value="TreeGrafter"/>
</dbReference>
<reference evidence="9" key="1">
    <citation type="submission" date="2021-12" db="EMBL/GenBank/DDBJ databases">
        <title>Description of Gramella crocea sp. nov., a new bacterium isolated from activated sludge.</title>
        <authorList>
            <person name="Zhang X."/>
        </authorList>
    </citation>
    <scope>NUCLEOTIDE SEQUENCE</scope>
    <source>
        <strain evidence="9">YB25</strain>
    </source>
</reference>
<evidence type="ECO:0000256" key="2">
    <source>
        <dbReference type="ARBA" id="ARBA00007613"/>
    </source>
</evidence>
<evidence type="ECO:0000256" key="6">
    <source>
        <dbReference type="ARBA" id="ARBA00023136"/>
    </source>
</evidence>
<evidence type="ECO:0000256" key="7">
    <source>
        <dbReference type="ARBA" id="ARBA00023237"/>
    </source>
</evidence>
<comment type="caution">
    <text evidence="9">The sequence shown here is derived from an EMBL/GenBank/DDBJ whole genome shotgun (WGS) entry which is preliminary data.</text>
</comment>
<keyword evidence="3" id="KW-0813">Transport</keyword>
<dbReference type="GO" id="GO:0009279">
    <property type="term" value="C:cell outer membrane"/>
    <property type="evidence" value="ECO:0007669"/>
    <property type="project" value="UniProtKB-SubCell"/>
</dbReference>
<evidence type="ECO:0000256" key="4">
    <source>
        <dbReference type="ARBA" id="ARBA00022452"/>
    </source>
</evidence>
<dbReference type="PROSITE" id="PS51257">
    <property type="entry name" value="PROKAR_LIPOPROTEIN"/>
    <property type="match status" value="1"/>
</dbReference>
<evidence type="ECO:0000256" key="8">
    <source>
        <dbReference type="SAM" id="SignalP"/>
    </source>
</evidence>
<dbReference type="InterPro" id="IPR051906">
    <property type="entry name" value="TolC-like"/>
</dbReference>
<keyword evidence="10" id="KW-1185">Reference proteome</keyword>
<keyword evidence="4" id="KW-1134">Transmembrane beta strand</keyword>
<name>A0A9X1UX45_9FLAO</name>
<keyword evidence="5" id="KW-0812">Transmembrane</keyword>
<accession>A0A9X1UX45</accession>
<keyword evidence="7" id="KW-0998">Cell outer membrane</keyword>
<evidence type="ECO:0000313" key="9">
    <source>
        <dbReference type="EMBL" id="MCG9971945.1"/>
    </source>
</evidence>
<proteinExistence type="inferred from homology"/>
<dbReference type="SUPFAM" id="SSF56954">
    <property type="entry name" value="Outer membrane efflux proteins (OEP)"/>
    <property type="match status" value="1"/>
</dbReference>
<feature type="signal peptide" evidence="8">
    <location>
        <begin position="1"/>
        <end position="22"/>
    </location>
</feature>
<evidence type="ECO:0000256" key="3">
    <source>
        <dbReference type="ARBA" id="ARBA00022448"/>
    </source>
</evidence>
<dbReference type="PANTHER" id="PTHR30026">
    <property type="entry name" value="OUTER MEMBRANE PROTEIN TOLC"/>
    <property type="match status" value="1"/>
</dbReference>
<evidence type="ECO:0000256" key="5">
    <source>
        <dbReference type="ARBA" id="ARBA00022692"/>
    </source>
</evidence>
<dbReference type="InterPro" id="IPR003423">
    <property type="entry name" value="OMP_efflux"/>
</dbReference>
<keyword evidence="6" id="KW-0472">Membrane</keyword>